<dbReference type="AlphaFoldDB" id="A0A6J7FNI8"/>
<dbReference type="Gene3D" id="3.40.50.1820">
    <property type="entry name" value="alpha/beta hydrolase"/>
    <property type="match status" value="1"/>
</dbReference>
<comment type="similarity">
    <text evidence="1">Belongs to the type-B carboxylesterase/lipase family.</text>
</comment>
<dbReference type="InterPro" id="IPR019826">
    <property type="entry name" value="Carboxylesterase_B_AS"/>
</dbReference>
<dbReference type="InterPro" id="IPR029058">
    <property type="entry name" value="AB_hydrolase_fold"/>
</dbReference>
<evidence type="ECO:0000259" key="3">
    <source>
        <dbReference type="Pfam" id="PF00135"/>
    </source>
</evidence>
<dbReference type="SUPFAM" id="SSF53474">
    <property type="entry name" value="alpha/beta-Hydrolases"/>
    <property type="match status" value="1"/>
</dbReference>
<gene>
    <name evidence="4" type="ORF">UFOPK3573_00441</name>
</gene>
<dbReference type="EMBL" id="CAFBMJ010000021">
    <property type="protein sequence ID" value="CAB4897027.1"/>
    <property type="molecule type" value="Genomic_DNA"/>
</dbReference>
<dbReference type="GO" id="GO:0016787">
    <property type="term" value="F:hydrolase activity"/>
    <property type="evidence" value="ECO:0007669"/>
    <property type="project" value="UniProtKB-KW"/>
</dbReference>
<evidence type="ECO:0000256" key="1">
    <source>
        <dbReference type="ARBA" id="ARBA00005964"/>
    </source>
</evidence>
<protein>
    <submittedName>
        <fullName evidence="4">Unannotated protein</fullName>
    </submittedName>
</protein>
<dbReference type="InterPro" id="IPR050309">
    <property type="entry name" value="Type-B_Carboxylest/Lipase"/>
</dbReference>
<dbReference type="InterPro" id="IPR002018">
    <property type="entry name" value="CarbesteraseB"/>
</dbReference>
<organism evidence="4">
    <name type="scientific">freshwater metagenome</name>
    <dbReference type="NCBI Taxonomy" id="449393"/>
    <lineage>
        <taxon>unclassified sequences</taxon>
        <taxon>metagenomes</taxon>
        <taxon>ecological metagenomes</taxon>
    </lineage>
</organism>
<dbReference type="Pfam" id="PF00135">
    <property type="entry name" value="COesterase"/>
    <property type="match status" value="1"/>
</dbReference>
<dbReference type="PANTHER" id="PTHR11559">
    <property type="entry name" value="CARBOXYLESTERASE"/>
    <property type="match status" value="1"/>
</dbReference>
<keyword evidence="2" id="KW-0378">Hydrolase</keyword>
<feature type="domain" description="Carboxylesterase type B" evidence="3">
    <location>
        <begin position="3"/>
        <end position="438"/>
    </location>
</feature>
<reference evidence="4" key="1">
    <citation type="submission" date="2020-05" db="EMBL/GenBank/DDBJ databases">
        <authorList>
            <person name="Chiriac C."/>
            <person name="Salcher M."/>
            <person name="Ghai R."/>
            <person name="Kavagutti S V."/>
        </authorList>
    </citation>
    <scope>NUCLEOTIDE SEQUENCE</scope>
</reference>
<proteinExistence type="inferred from homology"/>
<evidence type="ECO:0000313" key="4">
    <source>
        <dbReference type="EMBL" id="CAB4897027.1"/>
    </source>
</evidence>
<dbReference type="PROSITE" id="PS00122">
    <property type="entry name" value="CARBOXYLESTERASE_B_1"/>
    <property type="match status" value="1"/>
</dbReference>
<name>A0A6J7FNI8_9ZZZZ</name>
<evidence type="ECO:0000256" key="2">
    <source>
        <dbReference type="ARBA" id="ARBA00022801"/>
    </source>
</evidence>
<sequence length="476" mass="51996">MSLVETTCGQIRGAISPSGVSVYKGVRFATAERLEPPVLVTQWSGVLEALTIGPECPQTESQLRQLLNADESGQSEDCLFLNITTPKANGSLRPVYVWIHGGGFTNITPPLSWNESERLTLDGDAVVVTLSYRLGAFGFLGNQNLGILDQIAALQWVQSNISAFGGDPQQVTICGQSAGGCSVIALMAAPSANGLFSRAWAMSPSLGQLRSPELAAKSQERFLQVANAASMEDLKQLTTEEFLQVQNAMLTDVETWLQGFSPTADGKVLAQDVVSAAANNPIDLVIGTTRDESRIFNLLNPALNNLDQPQALAVLQTNHGNRANDIYSLYSSCFPEFSPTQIIAAVDTDTHFKLHMWKLLNERAQTLTNTWSYMFTWSSPIFDGALGASHGLDIPFIFNNVESQRVHVYTGNDPSAPELAKEMSRELIALGNTGRPNWAPYDLVNRNVKIFDVPTRVLHANDETPDNLVYNFWMKS</sequence>
<accession>A0A6J7FNI8</accession>